<evidence type="ECO:0000259" key="11">
    <source>
        <dbReference type="Pfam" id="PF00562"/>
    </source>
</evidence>
<dbReference type="InterPro" id="IPR015712">
    <property type="entry name" value="DNA-dir_RNA_pol_su2"/>
</dbReference>
<feature type="domain" description="DNA-directed RNA polymerase subunit 2 hybrid-binding" evidence="11">
    <location>
        <begin position="577"/>
        <end position="995"/>
    </location>
</feature>
<dbReference type="InterPro" id="IPR014724">
    <property type="entry name" value="RNA_pol_RPB2_OB-fold"/>
</dbReference>
<dbReference type="NCBIfam" id="NF001616">
    <property type="entry name" value="PRK00405.1"/>
    <property type="match status" value="1"/>
</dbReference>
<feature type="domain" description="RNA polymerase Rpb2" evidence="13">
    <location>
        <begin position="122"/>
        <end position="302"/>
    </location>
</feature>
<dbReference type="InterPro" id="IPR007121">
    <property type="entry name" value="RNA_pol_bsu_CS"/>
</dbReference>
<keyword evidence="10" id="KW-0175">Coiled coil</keyword>
<keyword evidence="3 7" id="KW-0808">Transferase</keyword>
<dbReference type="Gene3D" id="3.90.1110.10">
    <property type="entry name" value="RNA polymerase Rpb2, domain 2"/>
    <property type="match status" value="1"/>
</dbReference>
<dbReference type="InterPro" id="IPR007642">
    <property type="entry name" value="RNA_pol_Rpb2_2"/>
</dbReference>
<dbReference type="Gene3D" id="2.30.150.10">
    <property type="entry name" value="DNA-directed RNA polymerase, beta subunit, external 1 domain"/>
    <property type="match status" value="1"/>
</dbReference>
<evidence type="ECO:0000256" key="3">
    <source>
        <dbReference type="ARBA" id="ARBA00022679"/>
    </source>
</evidence>
<evidence type="ECO:0000256" key="7">
    <source>
        <dbReference type="HAMAP-Rule" id="MF_01321"/>
    </source>
</evidence>
<feature type="coiled-coil region" evidence="10">
    <location>
        <begin position="313"/>
        <end position="340"/>
    </location>
</feature>
<dbReference type="Gene3D" id="2.40.50.150">
    <property type="match status" value="1"/>
</dbReference>
<dbReference type="GO" id="GO:0000428">
    <property type="term" value="C:DNA-directed RNA polymerase complex"/>
    <property type="evidence" value="ECO:0007669"/>
    <property type="project" value="UniProtKB-KW"/>
</dbReference>
<name>A0A0G3VK34_EUGVI</name>
<dbReference type="GO" id="GO:0003677">
    <property type="term" value="F:DNA binding"/>
    <property type="evidence" value="ECO:0007669"/>
    <property type="project" value="UniProtKB-UniRule"/>
</dbReference>
<keyword evidence="5 7" id="KW-0804">Transcription</keyword>
<evidence type="ECO:0000259" key="12">
    <source>
        <dbReference type="Pfam" id="PF04560"/>
    </source>
</evidence>
<evidence type="ECO:0000259" key="15">
    <source>
        <dbReference type="Pfam" id="PF04565"/>
    </source>
</evidence>
<keyword evidence="16" id="KW-0150">Chloroplast</keyword>
<dbReference type="GO" id="GO:0006351">
    <property type="term" value="P:DNA-templated transcription"/>
    <property type="evidence" value="ECO:0007669"/>
    <property type="project" value="UniProtKB-UniRule"/>
</dbReference>
<keyword evidence="4 7" id="KW-0548">Nucleotidyltransferase</keyword>
<dbReference type="Gene3D" id="3.90.1800.10">
    <property type="entry name" value="RNA polymerase alpha subunit dimerisation domain"/>
    <property type="match status" value="1"/>
</dbReference>
<dbReference type="InterPro" id="IPR007120">
    <property type="entry name" value="DNA-dir_RNAP_su2_dom"/>
</dbReference>
<dbReference type="InterPro" id="IPR007641">
    <property type="entry name" value="RNA_pol_Rpb2_7"/>
</dbReference>
<comment type="function">
    <text evidence="7 9">DNA-dependent RNA polymerase catalyzes the transcription of DNA into RNA using the four ribonucleoside triphosphates as substrates.</text>
</comment>
<comment type="subunit">
    <text evidence="7 9">In plastids the minimal PEP RNA polymerase catalytic core is composed of four subunits: alpha, beta, beta', and beta''. When a (nuclear-encoded) sigma factor is associated with the core the holoenzyme is formed, which can initiate transcription.</text>
</comment>
<keyword evidence="2 7" id="KW-0240">DNA-directed RNA polymerase</keyword>
<protein>
    <recommendedName>
        <fullName evidence="7">DNA-directed RNA polymerase subunit beta</fullName>
        <ecNumber evidence="7">2.7.7.6</ecNumber>
    </recommendedName>
    <alternativeName>
        <fullName evidence="7">PEP</fullName>
    </alternativeName>
    <alternativeName>
        <fullName evidence="7">Plastid-encoded RNA polymerase subunit beta</fullName>
        <shortName evidence="7">RNA polymerase subunit beta</shortName>
    </alternativeName>
</protein>
<dbReference type="InterPro" id="IPR042107">
    <property type="entry name" value="DNA-dir_RNA_pol_bsu_ext_1_sf"/>
</dbReference>
<feature type="domain" description="RNA polymerase Rpb2" evidence="15">
    <location>
        <begin position="367"/>
        <end position="434"/>
    </location>
</feature>
<dbReference type="Pfam" id="PF00562">
    <property type="entry name" value="RNA_pol_Rpb2_6"/>
    <property type="match status" value="1"/>
</dbReference>
<evidence type="ECO:0000259" key="13">
    <source>
        <dbReference type="Pfam" id="PF04561"/>
    </source>
</evidence>
<dbReference type="CDD" id="cd00653">
    <property type="entry name" value="RNA_pol_B_RPB2"/>
    <property type="match status" value="1"/>
</dbReference>
<gene>
    <name evidence="7 16" type="primary">rpoB</name>
</gene>
<feature type="domain" description="RNA polymerase Rpb2" evidence="12">
    <location>
        <begin position="997"/>
        <end position="1072"/>
    </location>
</feature>
<dbReference type="InterPro" id="IPR037033">
    <property type="entry name" value="DNA-dir_RNAP_su2_hyb_sf"/>
</dbReference>
<dbReference type="InterPro" id="IPR010243">
    <property type="entry name" value="RNA_pol_bsu_bac"/>
</dbReference>
<comment type="similarity">
    <text evidence="1 7 8">Belongs to the RNA polymerase beta chain family.</text>
</comment>
<evidence type="ECO:0000259" key="14">
    <source>
        <dbReference type="Pfam" id="PF04563"/>
    </source>
</evidence>
<dbReference type="AlphaFoldDB" id="A0A0G3VK34"/>
<evidence type="ECO:0000313" key="16">
    <source>
        <dbReference type="EMBL" id="AKL79025.1"/>
    </source>
</evidence>
<evidence type="ECO:0000256" key="4">
    <source>
        <dbReference type="ARBA" id="ARBA00022695"/>
    </source>
</evidence>
<dbReference type="EMBL" id="KP686075">
    <property type="protein sequence ID" value="AKL79025.1"/>
    <property type="molecule type" value="Genomic_DNA"/>
</dbReference>
<dbReference type="InterPro" id="IPR007645">
    <property type="entry name" value="RNA_pol_Rpb2_3"/>
</dbReference>
<accession>A0A0G3VK34</accession>
<evidence type="ECO:0000256" key="10">
    <source>
        <dbReference type="SAM" id="Coils"/>
    </source>
</evidence>
<dbReference type="Pfam" id="PF04561">
    <property type="entry name" value="RNA_pol_Rpb2_2"/>
    <property type="match status" value="1"/>
</dbReference>
<dbReference type="Gene3D" id="3.90.1100.10">
    <property type="match status" value="1"/>
</dbReference>
<dbReference type="Gene3D" id="2.40.50.100">
    <property type="match status" value="1"/>
</dbReference>
<reference evidence="16" key="1">
    <citation type="journal article" date="2015" name="J. Eukaryot. Microbiol.">
        <title>Chloroplast Genome Evolution in the Euglenaceae.</title>
        <authorList>
            <person name="Bennett M.S."/>
            <person name="Triemer R.E."/>
        </authorList>
    </citation>
    <scope>NUCLEOTIDE SEQUENCE</scope>
    <source>
        <strain evidence="16">SAG 1224-17d</strain>
    </source>
</reference>
<dbReference type="Pfam" id="PF04563">
    <property type="entry name" value="RNA_pol_Rpb2_1"/>
    <property type="match status" value="1"/>
</dbReference>
<evidence type="ECO:0000256" key="9">
    <source>
        <dbReference type="RuleBase" id="RU363031"/>
    </source>
</evidence>
<evidence type="ECO:0000256" key="5">
    <source>
        <dbReference type="ARBA" id="ARBA00023163"/>
    </source>
</evidence>
<dbReference type="InterPro" id="IPR037034">
    <property type="entry name" value="RNA_pol_Rpb2_2_sf"/>
</dbReference>
<dbReference type="PANTHER" id="PTHR20856">
    <property type="entry name" value="DNA-DIRECTED RNA POLYMERASE I SUBUNIT 2"/>
    <property type="match status" value="1"/>
</dbReference>
<dbReference type="PROSITE" id="PS01166">
    <property type="entry name" value="RNA_POL_BETA"/>
    <property type="match status" value="1"/>
</dbReference>
<dbReference type="Gene3D" id="2.40.270.10">
    <property type="entry name" value="DNA-directed RNA polymerase, subunit 2, domain 6"/>
    <property type="match status" value="1"/>
</dbReference>
<dbReference type="GO" id="GO:0003899">
    <property type="term" value="F:DNA-directed RNA polymerase activity"/>
    <property type="evidence" value="ECO:0007669"/>
    <property type="project" value="UniProtKB-UniRule"/>
</dbReference>
<keyword evidence="16" id="KW-0934">Plastid</keyword>
<evidence type="ECO:0000256" key="8">
    <source>
        <dbReference type="RuleBase" id="RU000434"/>
    </source>
</evidence>
<evidence type="ECO:0000256" key="2">
    <source>
        <dbReference type="ARBA" id="ARBA00022478"/>
    </source>
</evidence>
<geneLocation type="chloroplast" evidence="16"/>
<proteinExistence type="inferred from homology"/>
<dbReference type="GO" id="GO:0032549">
    <property type="term" value="F:ribonucleoside binding"/>
    <property type="evidence" value="ECO:0007669"/>
    <property type="project" value="InterPro"/>
</dbReference>
<dbReference type="GO" id="GO:0009507">
    <property type="term" value="C:chloroplast"/>
    <property type="evidence" value="ECO:0007669"/>
    <property type="project" value="UniProtKB-SubCell"/>
</dbReference>
<comment type="catalytic activity">
    <reaction evidence="6 7 9">
        <text>RNA(n) + a ribonucleoside 5'-triphosphate = RNA(n+1) + diphosphate</text>
        <dbReference type="Rhea" id="RHEA:21248"/>
        <dbReference type="Rhea" id="RHEA-COMP:14527"/>
        <dbReference type="Rhea" id="RHEA-COMP:17342"/>
        <dbReference type="ChEBI" id="CHEBI:33019"/>
        <dbReference type="ChEBI" id="CHEBI:61557"/>
        <dbReference type="ChEBI" id="CHEBI:140395"/>
        <dbReference type="EC" id="2.7.7.6"/>
    </reaction>
</comment>
<sequence length="1080" mass="124407">MIKKKEILSNLLEIQRKSFQEFIEKGLQEELEKIKVIKYSNFNIKMFTHNMKYKKPIYSPETCILKNKTYAIYLYIPMQIKYKKHKIIKNKYVLIGEIPILTKKGNFIINGNTRIIVNQIVRSPGIYFERNVKENSLLSTIIPNQGSWITIKFNKEGAIYARIDKMRKKISVDLLLRTLGLSNKKIFYSIKTIEFLEETRQTKNLTIKKSLIKLNEIITEKESNISNARNFLYSKFMDQNKYNLGKIGRIKINKKIYKKKLYIKENTLKPEDILGALTYLIKVNYGIENTDDIDDLKNKRIRTSGELMKNQTKLILNELIKNIKEKIEHIEEKIEKRIKTTNISEIINHNILTNIFKKFFTSNQLSQIMEETNPLAEITHKRKISSFGVGAIDRKKANLNVREIHPSHYGRICPIETTEGKNAGLILSLAKDVQITKYGFIETPFYKVINKKINLKKGIFFLSAEQEKNLKLAPGDLFNKFKNKKLILENITSCIKKNQSFVTSTNKRINYISSSRNQMISIGTGLIPFLEHNDANRALMGSNMQRQALPLEKKEMPLIETGIETQIAKDSQSTIVAKQTGRVKYSSSKKIIIQRFEKSCKKKINQSIIIKLKNRIKNKYNKDKNIYKKTIYYLENQRKSNQNSYLEQKSIVRKNEWVKKGQIIADGTGTFQGKLSLGKNILIGYIGWEGYNFEDAIVISEKLVKNDIFTSIHIKKYKTFIINNETGEEKLTRLLPNTNLITIKNLKRNGIIKSGSIINNQEILIGKIKNTMKKTTITKMLNNIFGKDTFKDISIKAPRGFTGTVSKIKILKRKSLYSISIYVTEKRKIQVGDKIAGRHGNKGIISKILAEEDMPYLQDGTALNMILNPLGIPSRMNVGQIFECLLTLAAVQLTEKYKILPFDETQKNNQTSKNIVYKKLYEAKNKTGKTWLFKPNSPGKSKILDGRTGIPFQQPVLIGYAYMLKLMHLVKDKVNSRLTGPYSLIIKQPLRGKSRNGGQRFGEMEVWAIEGFGAAYVLQELLTIKSDDLTNRSKTLFSIMKGLEIPQPNIPESLKTLIVEIQCLCIELNIYLKDSKKFFD</sequence>
<dbReference type="InterPro" id="IPR007644">
    <property type="entry name" value="RNA_pol_bsu_protrusion"/>
</dbReference>
<evidence type="ECO:0000256" key="1">
    <source>
        <dbReference type="ARBA" id="ARBA00006835"/>
    </source>
</evidence>
<organism evidence="16">
    <name type="scientific">Euglena viridis</name>
    <name type="common">Cercaria viridis</name>
    <dbReference type="NCBI Taxonomy" id="3040"/>
    <lineage>
        <taxon>Eukaryota</taxon>
        <taxon>Discoba</taxon>
        <taxon>Euglenozoa</taxon>
        <taxon>Euglenida</taxon>
        <taxon>Spirocuta</taxon>
        <taxon>Euglenophyceae</taxon>
        <taxon>Euglenales</taxon>
        <taxon>Euglenaceae</taxon>
        <taxon>Euglena</taxon>
    </lineage>
</organism>
<dbReference type="SUPFAM" id="SSF64484">
    <property type="entry name" value="beta and beta-prime subunits of DNA dependent RNA-polymerase"/>
    <property type="match status" value="1"/>
</dbReference>
<dbReference type="EC" id="2.7.7.6" evidence="7"/>
<evidence type="ECO:0000256" key="6">
    <source>
        <dbReference type="ARBA" id="ARBA00048552"/>
    </source>
</evidence>
<feature type="domain" description="RNA polymerase beta subunit protrusion" evidence="14">
    <location>
        <begin position="11"/>
        <end position="335"/>
    </location>
</feature>
<comment type="subcellular location">
    <subcellularLocation>
        <location evidence="7">Plastid</location>
        <location evidence="7">Chloroplast</location>
    </subcellularLocation>
</comment>
<dbReference type="HAMAP" id="MF_01321">
    <property type="entry name" value="RNApol_bact_RpoB"/>
    <property type="match status" value="1"/>
</dbReference>
<dbReference type="Pfam" id="PF04560">
    <property type="entry name" value="RNA_pol_Rpb2_7"/>
    <property type="match status" value="1"/>
</dbReference>
<dbReference type="Pfam" id="PF04565">
    <property type="entry name" value="RNA_pol_Rpb2_3"/>
    <property type="match status" value="1"/>
</dbReference>